<comment type="caution">
    <text evidence="5">The sequence shown here is derived from an EMBL/GenBank/DDBJ whole genome shotgun (WGS) entry which is preliminary data.</text>
</comment>
<proteinExistence type="predicted"/>
<evidence type="ECO:0000256" key="2">
    <source>
        <dbReference type="ARBA" id="ARBA00022679"/>
    </source>
</evidence>
<gene>
    <name evidence="5" type="ORF">ACFO3G_06135</name>
</gene>
<protein>
    <submittedName>
        <fullName evidence="5">S-adenosylmethionine:tRNA ribosyltransferase-isomerase</fullName>
    </submittedName>
</protein>
<dbReference type="InterPro" id="IPR036100">
    <property type="entry name" value="QueA_sf"/>
</dbReference>
<dbReference type="InterPro" id="IPR042118">
    <property type="entry name" value="QueA_dom1"/>
</dbReference>
<accession>A0ABV9K8B1</accession>
<keyword evidence="6" id="KW-1185">Reference proteome</keyword>
<dbReference type="InterPro" id="IPR003699">
    <property type="entry name" value="QueA"/>
</dbReference>
<dbReference type="InterPro" id="IPR042119">
    <property type="entry name" value="QueA_dom2"/>
</dbReference>
<keyword evidence="2" id="KW-0808">Transferase</keyword>
<dbReference type="Gene3D" id="3.40.1780.10">
    <property type="entry name" value="QueA-like"/>
    <property type="match status" value="1"/>
</dbReference>
<dbReference type="EMBL" id="JBHSGO010000180">
    <property type="protein sequence ID" value="MFC4666174.1"/>
    <property type="molecule type" value="Genomic_DNA"/>
</dbReference>
<evidence type="ECO:0000256" key="3">
    <source>
        <dbReference type="ARBA" id="ARBA00022691"/>
    </source>
</evidence>
<evidence type="ECO:0000256" key="1">
    <source>
        <dbReference type="ARBA" id="ARBA00022490"/>
    </source>
</evidence>
<keyword evidence="4" id="KW-0671">Queuosine biosynthesis</keyword>
<organism evidence="5 6">
    <name type="scientific">Falsiporphyromonas endometrii</name>
    <dbReference type="NCBI Taxonomy" id="1387297"/>
    <lineage>
        <taxon>Bacteria</taxon>
        <taxon>Pseudomonadati</taxon>
        <taxon>Bacteroidota</taxon>
        <taxon>Bacteroidia</taxon>
        <taxon>Bacteroidales</taxon>
        <taxon>Porphyromonadaceae</taxon>
        <taxon>Falsiporphyromonas</taxon>
    </lineage>
</organism>
<dbReference type="Proteomes" id="UP001596020">
    <property type="component" value="Unassembled WGS sequence"/>
</dbReference>
<dbReference type="SUPFAM" id="SSF111337">
    <property type="entry name" value="QueA-like"/>
    <property type="match status" value="1"/>
</dbReference>
<dbReference type="Pfam" id="PF02547">
    <property type="entry name" value="Queuosine_synth"/>
    <property type="match status" value="1"/>
</dbReference>
<name>A0ABV9K8B1_9PORP</name>
<keyword evidence="1" id="KW-0963">Cytoplasm</keyword>
<reference evidence="6" key="1">
    <citation type="journal article" date="2019" name="Int. J. Syst. Evol. Microbiol.">
        <title>The Global Catalogue of Microorganisms (GCM) 10K type strain sequencing project: providing services to taxonomists for standard genome sequencing and annotation.</title>
        <authorList>
            <consortium name="The Broad Institute Genomics Platform"/>
            <consortium name="The Broad Institute Genome Sequencing Center for Infectious Disease"/>
            <person name="Wu L."/>
            <person name="Ma J."/>
        </authorList>
    </citation>
    <scope>NUCLEOTIDE SEQUENCE [LARGE SCALE GENOMIC DNA]</scope>
    <source>
        <strain evidence="6">CGMCC 4.7357</strain>
    </source>
</reference>
<keyword evidence="3" id="KW-0949">S-adenosyl-L-methionine</keyword>
<evidence type="ECO:0000313" key="5">
    <source>
        <dbReference type="EMBL" id="MFC4666174.1"/>
    </source>
</evidence>
<evidence type="ECO:0000313" key="6">
    <source>
        <dbReference type="Proteomes" id="UP001596020"/>
    </source>
</evidence>
<dbReference type="PANTHER" id="PTHR30307:SF0">
    <property type="entry name" value="S-ADENOSYLMETHIONINE:TRNA RIBOSYLTRANSFERASE-ISOMERASE"/>
    <property type="match status" value="1"/>
</dbReference>
<dbReference type="PANTHER" id="PTHR30307">
    <property type="entry name" value="S-ADENOSYLMETHIONINE:TRNA RIBOSYLTRANSFERASE-ISOMERASE"/>
    <property type="match status" value="1"/>
</dbReference>
<evidence type="ECO:0000256" key="4">
    <source>
        <dbReference type="ARBA" id="ARBA00022785"/>
    </source>
</evidence>
<sequence>MNTKDINIESYSYDLPDQRIAKYPLEERDHSQLLVYKQGKIEDHHFYDLPDLLPRNCMLFRNNSKVIRARLIFYKEGGARIEVFCLEPQNPSGYDTNLSSTSECSWYCMIGNSKKWKQQTLERKLPLQNGSEVTLTAKRESDAGALGTIVKFSWDHQEITFGEILELCGILPIPPYLNRETEERDLQTYQTVYAQEQGSVAAPTAGLHFTERVFDSIKKQDIPVFDLTLHVGAGTFKPVKADHIGDHKMHRELVIATKDDVTNLAHNKRSVTAVGTTSVRSLESLYFLALHVMDNPDINPDDLKVEQWEAYIEKEYFPSRMEAFEALLSYMDRNNLEEILFPTEILIAPGYTYRVVEAMVTNFHQPQSTLILLVAAFIGDNWRKVYDHALKADYRFLSYGDSSLLIP</sequence>
<dbReference type="Gene3D" id="2.40.10.240">
    <property type="entry name" value="QueA-like"/>
    <property type="match status" value="1"/>
</dbReference>
<dbReference type="RefSeq" id="WP_380078985.1">
    <property type="nucleotide sequence ID" value="NZ_JBHSGO010000180.1"/>
</dbReference>